<organism evidence="2 3">
    <name type="scientific">Nonomuraea thailandensis</name>
    <dbReference type="NCBI Taxonomy" id="1188745"/>
    <lineage>
        <taxon>Bacteria</taxon>
        <taxon>Bacillati</taxon>
        <taxon>Actinomycetota</taxon>
        <taxon>Actinomycetes</taxon>
        <taxon>Streptosporangiales</taxon>
        <taxon>Streptosporangiaceae</taxon>
        <taxon>Nonomuraea</taxon>
    </lineage>
</organism>
<dbReference type="EMBL" id="JAMZEB010000001">
    <property type="protein sequence ID" value="MCP2353126.1"/>
    <property type="molecule type" value="Genomic_DNA"/>
</dbReference>
<comment type="caution">
    <text evidence="2">The sequence shown here is derived from an EMBL/GenBank/DDBJ whole genome shotgun (WGS) entry which is preliminary data.</text>
</comment>
<sequence>MSLGKALAIAGGGSAGPRARATIWHAGFASLTDAGVRASPVPQEISGDPAVRALAAWLRGFIQYAPGGDLADSENAMRQALKEFRALGDRWGIAATLAIRAGQAMLRGNLAEAGDFGGQSLELFRGLGDRWGHLQTVQPLASLAEIKGDYERAERLHGDGLRLAEELGLWPSVADRLIGLGPHRPAHRAARPLQGVPRAGPPPGRRTRLRVRGTARRTRAGAGDTP</sequence>
<accession>A0A9X2K140</accession>
<gene>
    <name evidence="2" type="ORF">HD597_000146</name>
</gene>
<reference evidence="2" key="1">
    <citation type="submission" date="2022-06" db="EMBL/GenBank/DDBJ databases">
        <title>Sequencing the genomes of 1000 actinobacteria strains.</title>
        <authorList>
            <person name="Klenk H.-P."/>
        </authorList>
    </citation>
    <scope>NUCLEOTIDE SEQUENCE</scope>
    <source>
        <strain evidence="2">DSM 46694</strain>
    </source>
</reference>
<evidence type="ECO:0008006" key="4">
    <source>
        <dbReference type="Google" id="ProtNLM"/>
    </source>
</evidence>
<feature type="compositionally biased region" description="Basic residues" evidence="1">
    <location>
        <begin position="205"/>
        <end position="219"/>
    </location>
</feature>
<keyword evidence="3" id="KW-1185">Reference proteome</keyword>
<evidence type="ECO:0000313" key="2">
    <source>
        <dbReference type="EMBL" id="MCP2353126.1"/>
    </source>
</evidence>
<dbReference type="Gene3D" id="1.25.40.10">
    <property type="entry name" value="Tetratricopeptide repeat domain"/>
    <property type="match status" value="1"/>
</dbReference>
<dbReference type="AlphaFoldDB" id="A0A9X2K140"/>
<dbReference type="RefSeq" id="WP_253739555.1">
    <property type="nucleotide sequence ID" value="NZ_BAABKA010000105.1"/>
</dbReference>
<protein>
    <recommendedName>
        <fullName evidence="4">Tetratricopeptide repeat protein</fullName>
    </recommendedName>
</protein>
<dbReference type="SUPFAM" id="SSF48452">
    <property type="entry name" value="TPR-like"/>
    <property type="match status" value="1"/>
</dbReference>
<evidence type="ECO:0000256" key="1">
    <source>
        <dbReference type="SAM" id="MobiDB-lite"/>
    </source>
</evidence>
<dbReference type="InterPro" id="IPR011990">
    <property type="entry name" value="TPR-like_helical_dom_sf"/>
</dbReference>
<evidence type="ECO:0000313" key="3">
    <source>
        <dbReference type="Proteomes" id="UP001139648"/>
    </source>
</evidence>
<proteinExistence type="predicted"/>
<feature type="region of interest" description="Disordered" evidence="1">
    <location>
        <begin position="185"/>
        <end position="226"/>
    </location>
</feature>
<dbReference type="Proteomes" id="UP001139648">
    <property type="component" value="Unassembled WGS sequence"/>
</dbReference>
<name>A0A9X2K140_9ACTN</name>